<evidence type="ECO:0000256" key="4">
    <source>
        <dbReference type="ARBA" id="ARBA00022806"/>
    </source>
</evidence>
<proteinExistence type="inferred from homology"/>
<dbReference type="Proteomes" id="UP000069632">
    <property type="component" value="Unassembled WGS sequence"/>
</dbReference>
<dbReference type="Gene3D" id="1.10.10.160">
    <property type="match status" value="1"/>
</dbReference>
<keyword evidence="6" id="KW-0238">DNA-binding</keyword>
<keyword evidence="15" id="KW-0489">Methyltransferase</keyword>
<keyword evidence="3 12" id="KW-0378">Hydrolase</keyword>
<dbReference type="GO" id="GO:0003677">
    <property type="term" value="F:DNA binding"/>
    <property type="evidence" value="ECO:0007669"/>
    <property type="project" value="UniProtKB-KW"/>
</dbReference>
<evidence type="ECO:0000259" key="14">
    <source>
        <dbReference type="PROSITE" id="PS51217"/>
    </source>
</evidence>
<dbReference type="InterPro" id="IPR027417">
    <property type="entry name" value="P-loop_NTPase"/>
</dbReference>
<dbReference type="InterPro" id="IPR014016">
    <property type="entry name" value="UvrD-like_ATP-bd"/>
</dbReference>
<dbReference type="GO" id="GO:0005829">
    <property type="term" value="C:cytosol"/>
    <property type="evidence" value="ECO:0007669"/>
    <property type="project" value="TreeGrafter"/>
</dbReference>
<comment type="catalytic activity">
    <reaction evidence="8">
        <text>Couples ATP hydrolysis with the unwinding of duplex DNA by translocating in the 3'-5' direction.</text>
        <dbReference type="EC" id="5.6.2.4"/>
    </reaction>
</comment>
<dbReference type="PANTHER" id="PTHR11070">
    <property type="entry name" value="UVRD / RECB / PCRA DNA HELICASE FAMILY MEMBER"/>
    <property type="match status" value="1"/>
</dbReference>
<organism evidence="15 16">
    <name type="scientific">Campylobacter geochelonis</name>
    <dbReference type="NCBI Taxonomy" id="1780362"/>
    <lineage>
        <taxon>Bacteria</taxon>
        <taxon>Pseudomonadati</taxon>
        <taxon>Campylobacterota</taxon>
        <taxon>Epsilonproteobacteria</taxon>
        <taxon>Campylobacterales</taxon>
        <taxon>Campylobacteraceae</taxon>
        <taxon>Campylobacter</taxon>
    </lineage>
</organism>
<evidence type="ECO:0000256" key="9">
    <source>
        <dbReference type="ARBA" id="ARBA00034808"/>
    </source>
</evidence>
<dbReference type="GO" id="GO:0005524">
    <property type="term" value="F:ATP binding"/>
    <property type="evidence" value="ECO:0007669"/>
    <property type="project" value="UniProtKB-UniRule"/>
</dbReference>
<protein>
    <recommendedName>
        <fullName evidence="9">DNA 3'-5' helicase</fullName>
        <ecNumber evidence="9">5.6.2.4</ecNumber>
    </recommendedName>
    <alternativeName>
        <fullName evidence="10">DNA 3'-5' helicase II</fullName>
    </alternativeName>
</protein>
<dbReference type="InterPro" id="IPR013986">
    <property type="entry name" value="DExx_box_DNA_helicase_dom_sf"/>
</dbReference>
<evidence type="ECO:0000259" key="13">
    <source>
        <dbReference type="PROSITE" id="PS51198"/>
    </source>
</evidence>
<dbReference type="SUPFAM" id="SSF52540">
    <property type="entry name" value="P-loop containing nucleoside triphosphate hydrolases"/>
    <property type="match status" value="1"/>
</dbReference>
<dbReference type="Gene3D" id="3.40.50.300">
    <property type="entry name" value="P-loop containing nucleotide triphosphate hydrolases"/>
    <property type="match status" value="2"/>
</dbReference>
<feature type="domain" description="UvrD-like helicase ATP-binding" evidence="13">
    <location>
        <begin position="4"/>
        <end position="282"/>
    </location>
</feature>
<feature type="binding site" evidence="12">
    <location>
        <begin position="25"/>
        <end position="32"/>
    </location>
    <ligand>
        <name>ATP</name>
        <dbReference type="ChEBI" id="CHEBI:30616"/>
    </ligand>
</feature>
<evidence type="ECO:0000256" key="5">
    <source>
        <dbReference type="ARBA" id="ARBA00022840"/>
    </source>
</evidence>
<evidence type="ECO:0000256" key="2">
    <source>
        <dbReference type="ARBA" id="ARBA00022741"/>
    </source>
</evidence>
<dbReference type="GO" id="GO:0032259">
    <property type="term" value="P:methylation"/>
    <property type="evidence" value="ECO:0007669"/>
    <property type="project" value="UniProtKB-KW"/>
</dbReference>
<evidence type="ECO:0000313" key="15">
    <source>
        <dbReference type="EMBL" id="CZE49462.1"/>
    </source>
</evidence>
<comment type="catalytic activity">
    <reaction evidence="11">
        <text>ATP + H2O = ADP + phosphate + H(+)</text>
        <dbReference type="Rhea" id="RHEA:13065"/>
        <dbReference type="ChEBI" id="CHEBI:15377"/>
        <dbReference type="ChEBI" id="CHEBI:15378"/>
        <dbReference type="ChEBI" id="CHEBI:30616"/>
        <dbReference type="ChEBI" id="CHEBI:43474"/>
        <dbReference type="ChEBI" id="CHEBI:456216"/>
        <dbReference type="EC" id="5.6.2.4"/>
    </reaction>
</comment>
<dbReference type="GO" id="GO:0016887">
    <property type="term" value="F:ATP hydrolysis activity"/>
    <property type="evidence" value="ECO:0007669"/>
    <property type="project" value="RHEA"/>
</dbReference>
<comment type="similarity">
    <text evidence="1">Belongs to the helicase family. UvrD subfamily.</text>
</comment>
<dbReference type="InterPro" id="IPR014017">
    <property type="entry name" value="DNA_helicase_UvrD-like_C"/>
</dbReference>
<evidence type="ECO:0000256" key="1">
    <source>
        <dbReference type="ARBA" id="ARBA00009922"/>
    </source>
</evidence>
<dbReference type="OrthoDB" id="9810135at2"/>
<evidence type="ECO:0000256" key="7">
    <source>
        <dbReference type="ARBA" id="ARBA00023235"/>
    </source>
</evidence>
<evidence type="ECO:0000313" key="16">
    <source>
        <dbReference type="Proteomes" id="UP000069632"/>
    </source>
</evidence>
<keyword evidence="16" id="KW-1185">Reference proteome</keyword>
<evidence type="ECO:0000256" key="10">
    <source>
        <dbReference type="ARBA" id="ARBA00034923"/>
    </source>
</evidence>
<dbReference type="GO" id="GO:0043138">
    <property type="term" value="F:3'-5' DNA helicase activity"/>
    <property type="evidence" value="ECO:0007669"/>
    <property type="project" value="UniProtKB-EC"/>
</dbReference>
<dbReference type="EMBL" id="FIZP01000024">
    <property type="protein sequence ID" value="CZE49462.1"/>
    <property type="molecule type" value="Genomic_DNA"/>
</dbReference>
<dbReference type="GO" id="GO:0033202">
    <property type="term" value="C:DNA helicase complex"/>
    <property type="evidence" value="ECO:0007669"/>
    <property type="project" value="TreeGrafter"/>
</dbReference>
<evidence type="ECO:0000256" key="12">
    <source>
        <dbReference type="PROSITE-ProRule" id="PRU00560"/>
    </source>
</evidence>
<evidence type="ECO:0000256" key="6">
    <source>
        <dbReference type="ARBA" id="ARBA00023125"/>
    </source>
</evidence>
<dbReference type="GO" id="GO:0008168">
    <property type="term" value="F:methyltransferase activity"/>
    <property type="evidence" value="ECO:0007669"/>
    <property type="project" value="UniProtKB-KW"/>
</dbReference>
<accession>A0A128ELX6</accession>
<dbReference type="PROSITE" id="PS51198">
    <property type="entry name" value="UVRD_HELICASE_ATP_BIND"/>
    <property type="match status" value="1"/>
</dbReference>
<evidence type="ECO:0000256" key="8">
    <source>
        <dbReference type="ARBA" id="ARBA00034617"/>
    </source>
</evidence>
<dbReference type="CDD" id="cd17932">
    <property type="entry name" value="DEXQc_UvrD"/>
    <property type="match status" value="1"/>
</dbReference>
<dbReference type="RefSeq" id="WP_075540615.1">
    <property type="nucleotide sequence ID" value="NZ_CP053844.1"/>
</dbReference>
<dbReference type="Pfam" id="PF13361">
    <property type="entry name" value="UvrD_C"/>
    <property type="match status" value="1"/>
</dbReference>
<sequence>MPLSKLNTEQYLAATAPLGRNLIIASAGTGKTSTIVARIAHLLNSGTSPKKILLLTFTNKAASEMVSRLERYFDKKITTQITSGTFHAVSYALLKKLEKNVILKQPNDLKTLLKSLVERRKFNHISEVKPYGGVYLYDVYSLFQNKEGGGKKDSDFYSWFCKNYEEQAVYAEIYEDVLKEFEEEKAKFGYVDFNDLLLNMKKELVKGAPLSFDEILVDEYQDTNSLQGSLIDAFNTKSLFCVGDFDQSIYAFNGANIEIIGSFKDRYQDAKIYALNINYRSSSSILALANKVISNNPRLYPKNLIVSRDGSFKAPKLLVFDELFAQYVNISNLIKTSNVKKEEIAIIFRNNSSADGLEASLREQGIAAKRKGGMSFFESKEIKALINLIGIFINPKDIMAFMQICEYAKGVGSAASKEIYDALSALGHGDLVRGFLAPDFSVKVFESKKKNYQLGLFDEFDNIGDVSRFSNLGFNDEFLAHPVLKYQKLSSDGATMLYEIYKFLIKITHMTNLTSIIKSSISSKAYDMIADTLATKRATLKNGKVDLAIKDEAKNRIYQKLEILIQMSRNYKDINSFYNFITLGANELSEGEGVNLLSIHASKGLEFKLVFVVDLAQNRFPNLKLMGMGGSLEEERRLFYVAVTRAKDELILSYAKYDKIRKVSYQPSQFLIEAGMIKG</sequence>
<feature type="domain" description="UvrD-like helicase C-terminal" evidence="14">
    <location>
        <begin position="283"/>
        <end position="604"/>
    </location>
</feature>
<keyword evidence="4 12" id="KW-0347">Helicase</keyword>
<gene>
    <name evidence="15" type="primary">uvrD_2</name>
    <name evidence="15" type="ORF">ERS672216_01925</name>
</gene>
<dbReference type="PROSITE" id="PS51217">
    <property type="entry name" value="UVRD_HELICASE_CTER"/>
    <property type="match status" value="1"/>
</dbReference>
<dbReference type="AlphaFoldDB" id="A0A128ELX6"/>
<keyword evidence="2 12" id="KW-0547">Nucleotide-binding</keyword>
<name>A0A128ELX6_9BACT</name>
<dbReference type="Pfam" id="PF00580">
    <property type="entry name" value="UvrD-helicase"/>
    <property type="match status" value="1"/>
</dbReference>
<dbReference type="Gene3D" id="1.10.486.10">
    <property type="entry name" value="PCRA, domain 4"/>
    <property type="match status" value="1"/>
</dbReference>
<reference evidence="15 16" key="1">
    <citation type="submission" date="2016-02" db="EMBL/GenBank/DDBJ databases">
        <authorList>
            <consortium name="Pathogen Informatics"/>
        </authorList>
    </citation>
    <scope>NUCLEOTIDE SEQUENCE [LARGE SCALE GENOMIC DNA]</scope>
    <source>
        <strain evidence="15 16">RC20</strain>
    </source>
</reference>
<keyword evidence="15" id="KW-0808">Transferase</keyword>
<dbReference type="EC" id="5.6.2.4" evidence="9"/>
<dbReference type="GO" id="GO:0000725">
    <property type="term" value="P:recombinational repair"/>
    <property type="evidence" value="ECO:0007669"/>
    <property type="project" value="TreeGrafter"/>
</dbReference>
<dbReference type="InterPro" id="IPR000212">
    <property type="entry name" value="DNA_helicase_UvrD/REP"/>
</dbReference>
<keyword evidence="5 12" id="KW-0067">ATP-binding</keyword>
<evidence type="ECO:0000256" key="11">
    <source>
        <dbReference type="ARBA" id="ARBA00048988"/>
    </source>
</evidence>
<evidence type="ECO:0000256" key="3">
    <source>
        <dbReference type="ARBA" id="ARBA00022801"/>
    </source>
</evidence>
<keyword evidence="7" id="KW-0413">Isomerase</keyword>
<dbReference type="PANTHER" id="PTHR11070:SF2">
    <property type="entry name" value="ATP-DEPENDENT DNA HELICASE SRS2"/>
    <property type="match status" value="1"/>
</dbReference>